<name>A0ABD3IWC3_EUCGL</name>
<dbReference type="EMBL" id="JBJKBG010000010">
    <property type="protein sequence ID" value="KAL3719082.1"/>
    <property type="molecule type" value="Genomic_DNA"/>
</dbReference>
<evidence type="ECO:0000313" key="2">
    <source>
        <dbReference type="Proteomes" id="UP001634007"/>
    </source>
</evidence>
<comment type="caution">
    <text evidence="1">The sequence shown here is derived from an EMBL/GenBank/DDBJ whole genome shotgun (WGS) entry which is preliminary data.</text>
</comment>
<protein>
    <submittedName>
        <fullName evidence="1">Uncharacterized protein</fullName>
    </submittedName>
</protein>
<evidence type="ECO:0000313" key="1">
    <source>
        <dbReference type="EMBL" id="KAL3719082.1"/>
    </source>
</evidence>
<organism evidence="1 2">
    <name type="scientific">Eucalyptus globulus</name>
    <name type="common">Tasmanian blue gum</name>
    <dbReference type="NCBI Taxonomy" id="34317"/>
    <lineage>
        <taxon>Eukaryota</taxon>
        <taxon>Viridiplantae</taxon>
        <taxon>Streptophyta</taxon>
        <taxon>Embryophyta</taxon>
        <taxon>Tracheophyta</taxon>
        <taxon>Spermatophyta</taxon>
        <taxon>Magnoliopsida</taxon>
        <taxon>eudicotyledons</taxon>
        <taxon>Gunneridae</taxon>
        <taxon>Pentapetalae</taxon>
        <taxon>rosids</taxon>
        <taxon>malvids</taxon>
        <taxon>Myrtales</taxon>
        <taxon>Myrtaceae</taxon>
        <taxon>Myrtoideae</taxon>
        <taxon>Eucalypteae</taxon>
        <taxon>Eucalyptus</taxon>
    </lineage>
</organism>
<dbReference type="Proteomes" id="UP001634007">
    <property type="component" value="Unassembled WGS sequence"/>
</dbReference>
<proteinExistence type="predicted"/>
<dbReference type="AlphaFoldDB" id="A0ABD3IWC3"/>
<reference evidence="1 2" key="1">
    <citation type="submission" date="2024-11" db="EMBL/GenBank/DDBJ databases">
        <title>Chromosome-level genome assembly of Eucalyptus globulus Labill. provides insights into its genome evolution.</title>
        <authorList>
            <person name="Li X."/>
        </authorList>
    </citation>
    <scope>NUCLEOTIDE SEQUENCE [LARGE SCALE GENOMIC DNA]</scope>
    <source>
        <strain evidence="1">CL2024</strain>
        <tissue evidence="1">Fresh tender leaves</tissue>
    </source>
</reference>
<keyword evidence="2" id="KW-1185">Reference proteome</keyword>
<accession>A0ABD3IWC3</accession>
<sequence>MDVPPVARYGAVVRLDVSLHDVYDPDIDMTFSKYEATLWMDDGRADLIPMKFIAWFINHEGEIFGPLPFGAGGPGAGTDGA</sequence>
<gene>
    <name evidence="1" type="ORF">ACJRO7_004085</name>
</gene>